<sequence length="620" mass="71561">MSFMFKPLAYDDMSAVNKIDLPEKVKKSLVVGNNNVGISIAKYCIENMKNNSYYLSIDGYVSAEFDIVLKGIREYCEKENIKFTTVNIKDYYKSESGINDLTKENLPLNYDDDPVLLFGKLFEGSMDDLMDKDKLNSLYGALKKKNEGITAVYGLGSAVESIRSLCDGVAYIDVTPKVAAIRAREKRFANIGDKSSREFNLLMRRNYFVDFEVVFKLREELLNEYGIDFYILGSDDNNYMLMDGSSLETVLETLVRYPFRAKPVYLEGIWGGEYIRKIRNIPQDISSNIAWIFEFIPMETSIVVDIGGNYVDIPFYTFVQKKGLSMMGQKCFDEFDGYFPIRFNYDDTWHSDGNMSVQVHPDEDFVIDNYDELGRQDEAYYVIATGHGAKTYCGFKGDGRELLELAKKSENDHRDIDYEKYVNSVESIPGKQIMIPAGTIHASGRNQFILELGSLTLGSYTYKIYDYNRKDKEGKFRPIHTKNAGKVLHFERDSKWVKQNIAIEPILISETQDYREYIVGRTDLVYYQTNRIELNTHGIYEGNNKGQFTVITLVDGEEVEVYSKSNPKFRFTQKYLEIVTIPATIDDYIIEAKGYQPVVIHKTFLRDNYARYKNEKYKNR</sequence>
<evidence type="ECO:0000256" key="1">
    <source>
        <dbReference type="ARBA" id="ARBA00022723"/>
    </source>
</evidence>
<dbReference type="GO" id="GO:0016853">
    <property type="term" value="F:isomerase activity"/>
    <property type="evidence" value="ECO:0007669"/>
    <property type="project" value="UniProtKB-KW"/>
</dbReference>
<comment type="caution">
    <text evidence="3">The sequence shown here is derived from an EMBL/GenBank/DDBJ whole genome shotgun (WGS) entry which is preliminary data.</text>
</comment>
<keyword evidence="1" id="KW-0479">Metal-binding</keyword>
<keyword evidence="3" id="KW-0413">Isomerase</keyword>
<reference evidence="3" key="1">
    <citation type="submission" date="2020-08" db="EMBL/GenBank/DDBJ databases">
        <title>Genome public.</title>
        <authorList>
            <person name="Liu C."/>
            <person name="Sun Q."/>
        </authorList>
    </citation>
    <scope>NUCLEOTIDE SEQUENCE</scope>
    <source>
        <strain evidence="3">BX21</strain>
    </source>
</reference>
<dbReference type="EMBL" id="JACRTG010000012">
    <property type="protein sequence ID" value="MBC8587538.1"/>
    <property type="molecule type" value="Genomic_DNA"/>
</dbReference>
<dbReference type="Gene3D" id="2.60.120.10">
    <property type="entry name" value="Jelly Rolls"/>
    <property type="match status" value="1"/>
</dbReference>
<name>A0A926EPX0_9FIRM</name>
<keyword evidence="4" id="KW-1185">Reference proteome</keyword>
<dbReference type="InterPro" id="IPR051804">
    <property type="entry name" value="Carb_Metab_Reg_Kinase/Isom"/>
</dbReference>
<dbReference type="PANTHER" id="PTHR42742">
    <property type="entry name" value="TRANSCRIPTIONAL REPRESSOR MPRA"/>
    <property type="match status" value="1"/>
</dbReference>
<evidence type="ECO:0000313" key="4">
    <source>
        <dbReference type="Proteomes" id="UP000601171"/>
    </source>
</evidence>
<protein>
    <submittedName>
        <fullName evidence="3">Class I mannose-6-phosphate isomerase</fullName>
    </submittedName>
</protein>
<organism evidence="3 4">
    <name type="scientific">Paratissierella segnis</name>
    <dbReference type="NCBI Taxonomy" id="2763679"/>
    <lineage>
        <taxon>Bacteria</taxon>
        <taxon>Bacillati</taxon>
        <taxon>Bacillota</taxon>
        <taxon>Tissierellia</taxon>
        <taxon>Tissierellales</taxon>
        <taxon>Tissierellaceae</taxon>
        <taxon>Paratissierella</taxon>
    </lineage>
</organism>
<dbReference type="CDD" id="cd07010">
    <property type="entry name" value="cupin_PMI_type_I_N_bac"/>
    <property type="match status" value="1"/>
</dbReference>
<dbReference type="InterPro" id="IPR014710">
    <property type="entry name" value="RmlC-like_jellyroll"/>
</dbReference>
<keyword evidence="2" id="KW-0862">Zinc</keyword>
<dbReference type="SUPFAM" id="SSF51182">
    <property type="entry name" value="RmlC-like cupins"/>
    <property type="match status" value="1"/>
</dbReference>
<evidence type="ECO:0000313" key="3">
    <source>
        <dbReference type="EMBL" id="MBC8587538.1"/>
    </source>
</evidence>
<accession>A0A926EPX0</accession>
<dbReference type="RefSeq" id="WP_262428990.1">
    <property type="nucleotide sequence ID" value="NZ_JACRTG010000012.1"/>
</dbReference>
<gene>
    <name evidence="3" type="ORF">H8707_04695</name>
</gene>
<evidence type="ECO:0000256" key="2">
    <source>
        <dbReference type="ARBA" id="ARBA00022833"/>
    </source>
</evidence>
<dbReference type="Proteomes" id="UP000601171">
    <property type="component" value="Unassembled WGS sequence"/>
</dbReference>
<dbReference type="PANTHER" id="PTHR42742:SF3">
    <property type="entry name" value="FRUCTOKINASE"/>
    <property type="match status" value="1"/>
</dbReference>
<dbReference type="AlphaFoldDB" id="A0A926EPX0"/>
<dbReference type="InterPro" id="IPR011051">
    <property type="entry name" value="RmlC_Cupin_sf"/>
</dbReference>
<dbReference type="GO" id="GO:0046872">
    <property type="term" value="F:metal ion binding"/>
    <property type="evidence" value="ECO:0007669"/>
    <property type="project" value="UniProtKB-KW"/>
</dbReference>
<proteinExistence type="predicted"/>